<feature type="transmembrane region" description="Helical" evidence="6">
    <location>
        <begin position="175"/>
        <end position="195"/>
    </location>
</feature>
<gene>
    <name evidence="8" type="primary">LOC129323952</name>
</gene>
<evidence type="ECO:0000256" key="3">
    <source>
        <dbReference type="ARBA" id="ARBA00022692"/>
    </source>
</evidence>
<feature type="transmembrane region" description="Helical" evidence="6">
    <location>
        <begin position="56"/>
        <end position="79"/>
    </location>
</feature>
<sequence length="209" mass="22421">MATSVTECGNVRIITQVIQQKHSKVAEVTSESGSTSNLSQLTSIQPQNFTNALPKALGVVQIFLGVVQISFGIALTVGQEDLKKLTVNSGVYFWIGILLLLSGALLVEMEKRDHALLGEVCLYLNLVVGVAAVVAVILHGTEIGKEASKGDPCTGFEHYHCSSSGQVLVYGLNSVFIIISLLELAISLTAAVVAFRSRRQQSYRQMASK</sequence>
<evidence type="ECO:0000256" key="2">
    <source>
        <dbReference type="ARBA" id="ARBA00009565"/>
    </source>
</evidence>
<protein>
    <submittedName>
        <fullName evidence="8">Transmembrane protein 176B-like</fullName>
    </submittedName>
</protein>
<dbReference type="GeneID" id="129323952"/>
<evidence type="ECO:0000313" key="8">
    <source>
        <dbReference type="RefSeq" id="XP_054826806.1"/>
    </source>
</evidence>
<dbReference type="Proteomes" id="UP001190640">
    <property type="component" value="Chromosome 2"/>
</dbReference>
<evidence type="ECO:0000256" key="1">
    <source>
        <dbReference type="ARBA" id="ARBA00004141"/>
    </source>
</evidence>
<proteinExistence type="inferred from homology"/>
<name>A0AA97IWH0_EUBMA</name>
<keyword evidence="7" id="KW-1185">Reference proteome</keyword>
<keyword evidence="5 6" id="KW-0472">Membrane</keyword>
<comment type="similarity">
    <text evidence="2">Belongs to the MS4A family.</text>
</comment>
<reference evidence="8" key="1">
    <citation type="submission" date="2025-08" db="UniProtKB">
        <authorList>
            <consortium name="RefSeq"/>
        </authorList>
    </citation>
    <scope>IDENTIFICATION</scope>
    <source>
        <tissue evidence="8">Blood</tissue>
    </source>
</reference>
<evidence type="ECO:0000313" key="7">
    <source>
        <dbReference type="Proteomes" id="UP001190640"/>
    </source>
</evidence>
<evidence type="ECO:0000256" key="5">
    <source>
        <dbReference type="ARBA" id="ARBA00023136"/>
    </source>
</evidence>
<feature type="transmembrane region" description="Helical" evidence="6">
    <location>
        <begin position="120"/>
        <end position="140"/>
    </location>
</feature>
<organism evidence="7 8">
    <name type="scientific">Eublepharis macularius</name>
    <name type="common">Leopard gecko</name>
    <name type="synonym">Cyrtodactylus macularius</name>
    <dbReference type="NCBI Taxonomy" id="481883"/>
    <lineage>
        <taxon>Eukaryota</taxon>
        <taxon>Metazoa</taxon>
        <taxon>Chordata</taxon>
        <taxon>Craniata</taxon>
        <taxon>Vertebrata</taxon>
        <taxon>Euteleostomi</taxon>
        <taxon>Lepidosauria</taxon>
        <taxon>Squamata</taxon>
        <taxon>Bifurcata</taxon>
        <taxon>Gekkota</taxon>
        <taxon>Eublepharidae</taxon>
        <taxon>Eublepharinae</taxon>
        <taxon>Eublepharis</taxon>
    </lineage>
</organism>
<comment type="subcellular location">
    <subcellularLocation>
        <location evidence="1">Membrane</location>
        <topology evidence="1">Multi-pass membrane protein</topology>
    </subcellularLocation>
</comment>
<accession>A0AA97IWH0</accession>
<evidence type="ECO:0000256" key="6">
    <source>
        <dbReference type="SAM" id="Phobius"/>
    </source>
</evidence>
<dbReference type="Pfam" id="PF04103">
    <property type="entry name" value="CD20"/>
    <property type="match status" value="1"/>
</dbReference>
<feature type="transmembrane region" description="Helical" evidence="6">
    <location>
        <begin position="91"/>
        <end position="108"/>
    </location>
</feature>
<keyword evidence="4 6" id="KW-1133">Transmembrane helix</keyword>
<keyword evidence="3 6" id="KW-0812">Transmembrane</keyword>
<dbReference type="GO" id="GO:0016020">
    <property type="term" value="C:membrane"/>
    <property type="evidence" value="ECO:0007669"/>
    <property type="project" value="UniProtKB-SubCell"/>
</dbReference>
<dbReference type="PANTHER" id="PTHR23320">
    <property type="entry name" value="MEMBRANE-SPANNING 4-DOMAINS SUBFAMILY A MS4A -RELATED"/>
    <property type="match status" value="1"/>
</dbReference>
<dbReference type="RefSeq" id="XP_054826806.1">
    <property type="nucleotide sequence ID" value="XM_054970831.1"/>
</dbReference>
<dbReference type="InterPro" id="IPR030417">
    <property type="entry name" value="MS4A"/>
</dbReference>
<dbReference type="AlphaFoldDB" id="A0AA97IWH0"/>
<evidence type="ECO:0000256" key="4">
    <source>
        <dbReference type="ARBA" id="ARBA00022989"/>
    </source>
</evidence>
<dbReference type="KEGG" id="emc:129323952"/>
<dbReference type="InterPro" id="IPR007237">
    <property type="entry name" value="CD20-like"/>
</dbReference>
<dbReference type="PANTHER" id="PTHR23320:SF128">
    <property type="entry name" value="MEMBRANE-SPANNING 4-DOMAINS SUBFAMILY A MEMBER 4A"/>
    <property type="match status" value="1"/>
</dbReference>